<evidence type="ECO:0000259" key="1">
    <source>
        <dbReference type="Pfam" id="PF01850"/>
    </source>
</evidence>
<gene>
    <name evidence="2" type="ORF">AB870_24945</name>
</gene>
<feature type="domain" description="PIN" evidence="1">
    <location>
        <begin position="2"/>
        <end position="112"/>
    </location>
</feature>
<sequence>MILVDTSVWIDHLRSGDAALVQLLESGRVLAHPYVIGELALGSLKNRDIVISTLGDLPRVTVATDDEVLRFVGEQALFGLGIGYVDVHLLAATRLTPGAALWTRDKRLTATAERLSLAAKILH</sequence>
<dbReference type="InterPro" id="IPR029060">
    <property type="entry name" value="PIN-like_dom_sf"/>
</dbReference>
<dbReference type="PATRIC" id="fig|656179.3.peg.5370"/>
<keyword evidence="2" id="KW-0614">Plasmid</keyword>
<dbReference type="RefSeq" id="WP_047909376.1">
    <property type="nucleotide sequence ID" value="NZ_CP011808.2"/>
</dbReference>
<dbReference type="SUPFAM" id="SSF88723">
    <property type="entry name" value="PIN domain-like"/>
    <property type="match status" value="1"/>
</dbReference>
<evidence type="ECO:0000313" key="3">
    <source>
        <dbReference type="Proteomes" id="UP000035651"/>
    </source>
</evidence>
<dbReference type="AlphaFoldDB" id="A0A0H3X0M9"/>
<dbReference type="InterPro" id="IPR002716">
    <property type="entry name" value="PIN_dom"/>
</dbReference>
<organism evidence="2 3">
    <name type="scientific">Pandoraea faecigallinarum</name>
    <dbReference type="NCBI Taxonomy" id="656179"/>
    <lineage>
        <taxon>Bacteria</taxon>
        <taxon>Pseudomonadati</taxon>
        <taxon>Pseudomonadota</taxon>
        <taxon>Betaproteobacteria</taxon>
        <taxon>Burkholderiales</taxon>
        <taxon>Burkholderiaceae</taxon>
        <taxon>Pandoraea</taxon>
    </lineage>
</organism>
<keyword evidence="3" id="KW-1185">Reference proteome</keyword>
<dbReference type="OrthoDB" id="329172at2"/>
<protein>
    <submittedName>
        <fullName evidence="2">Ribonuclease</fullName>
    </submittedName>
</protein>
<dbReference type="KEGG" id="pfg:AB870_24945"/>
<proteinExistence type="predicted"/>
<dbReference type="Gene3D" id="3.40.50.1010">
    <property type="entry name" value="5'-nuclease"/>
    <property type="match status" value="1"/>
</dbReference>
<dbReference type="Proteomes" id="UP000035651">
    <property type="component" value="Plasmid pPF72-1"/>
</dbReference>
<reference evidence="2" key="1">
    <citation type="submission" date="2016-06" db="EMBL/GenBank/DDBJ databases">
        <title>Complete Genome Sequence of Pandoraea faecigallinarum DSM-23572.</title>
        <authorList>
            <person name="Yong D."/>
            <person name="Ee R."/>
            <person name="Lim Y.-L."/>
            <person name="Yin W.-F."/>
            <person name="Chan K.-G."/>
        </authorList>
    </citation>
    <scope>NUCLEOTIDE SEQUENCE</scope>
    <source>
        <strain evidence="2">DSM 23572</strain>
        <plasmid evidence="2">pPF72-1</plasmid>
    </source>
</reference>
<dbReference type="Pfam" id="PF01850">
    <property type="entry name" value="PIN"/>
    <property type="match status" value="1"/>
</dbReference>
<evidence type="ECO:0000313" key="2">
    <source>
        <dbReference type="EMBL" id="AKM33425.1"/>
    </source>
</evidence>
<accession>A0A0H3X0M9</accession>
<name>A0A0H3X0M9_9BURK</name>
<geneLocation type="plasmid" evidence="2 3">
    <name>pPF72-1</name>
</geneLocation>
<dbReference type="EMBL" id="CP011808">
    <property type="protein sequence ID" value="AKM33425.1"/>
    <property type="molecule type" value="Genomic_DNA"/>
</dbReference>